<dbReference type="AlphaFoldDB" id="D7FID8"/>
<proteinExistence type="predicted"/>
<evidence type="ECO:0000313" key="2">
    <source>
        <dbReference type="EMBL" id="CBJ28762.1"/>
    </source>
</evidence>
<evidence type="ECO:0000256" key="1">
    <source>
        <dbReference type="SAM" id="MobiDB-lite"/>
    </source>
</evidence>
<gene>
    <name evidence="2" type="ORF">Esi_0119_0090</name>
</gene>
<keyword evidence="3" id="KW-1185">Reference proteome</keyword>
<accession>D7FID8</accession>
<feature type="region of interest" description="Disordered" evidence="1">
    <location>
        <begin position="47"/>
        <end position="101"/>
    </location>
</feature>
<feature type="compositionally biased region" description="Polar residues" evidence="1">
    <location>
        <begin position="49"/>
        <end position="69"/>
    </location>
</feature>
<dbReference type="EMBL" id="FN647870">
    <property type="protein sequence ID" value="CBJ28762.1"/>
    <property type="molecule type" value="Genomic_DNA"/>
</dbReference>
<sequence>MVTTANVDNKMKEHFSPDLFSPLDITDDRRLLRKLLHDCKVRYEREVEQQQANNMDPTVESQDPTSSTPDVEVVEDPPTMSSEVSVMGAYERSAKATQRSQ</sequence>
<name>D7FID8_ECTSI</name>
<reference evidence="2 3" key="1">
    <citation type="journal article" date="2010" name="Nature">
        <title>The Ectocarpus genome and the independent evolution of multicellularity in brown algae.</title>
        <authorList>
            <person name="Cock J.M."/>
            <person name="Sterck L."/>
            <person name="Rouze P."/>
            <person name="Scornet D."/>
            <person name="Allen A.E."/>
            <person name="Amoutzias G."/>
            <person name="Anthouard V."/>
            <person name="Artiguenave F."/>
            <person name="Aury J.M."/>
            <person name="Badger J.H."/>
            <person name="Beszteri B."/>
            <person name="Billiau K."/>
            <person name="Bonnet E."/>
            <person name="Bothwell J.H."/>
            <person name="Bowler C."/>
            <person name="Boyen C."/>
            <person name="Brownlee C."/>
            <person name="Carrano C.J."/>
            <person name="Charrier B."/>
            <person name="Cho G.Y."/>
            <person name="Coelho S.M."/>
            <person name="Collen J."/>
            <person name="Corre E."/>
            <person name="Da Silva C."/>
            <person name="Delage L."/>
            <person name="Delaroque N."/>
            <person name="Dittami S.M."/>
            <person name="Doulbeau S."/>
            <person name="Elias M."/>
            <person name="Farnham G."/>
            <person name="Gachon C.M."/>
            <person name="Gschloessl B."/>
            <person name="Heesch S."/>
            <person name="Jabbari K."/>
            <person name="Jubin C."/>
            <person name="Kawai H."/>
            <person name="Kimura K."/>
            <person name="Kloareg B."/>
            <person name="Kupper F.C."/>
            <person name="Lang D."/>
            <person name="Le Bail A."/>
            <person name="Leblanc C."/>
            <person name="Lerouge P."/>
            <person name="Lohr M."/>
            <person name="Lopez P.J."/>
            <person name="Martens C."/>
            <person name="Maumus F."/>
            <person name="Michel G."/>
            <person name="Miranda-Saavedra D."/>
            <person name="Morales J."/>
            <person name="Moreau H."/>
            <person name="Motomura T."/>
            <person name="Nagasato C."/>
            <person name="Napoli C.A."/>
            <person name="Nelson D.R."/>
            <person name="Nyvall-Collen P."/>
            <person name="Peters A.F."/>
            <person name="Pommier C."/>
            <person name="Potin P."/>
            <person name="Poulain J."/>
            <person name="Quesneville H."/>
            <person name="Read B."/>
            <person name="Rensing S.A."/>
            <person name="Ritter A."/>
            <person name="Rousvoal S."/>
            <person name="Samanta M."/>
            <person name="Samson G."/>
            <person name="Schroeder D.C."/>
            <person name="Segurens B."/>
            <person name="Strittmatter M."/>
            <person name="Tonon T."/>
            <person name="Tregear J.W."/>
            <person name="Valentin K."/>
            <person name="von Dassow P."/>
            <person name="Yamagishi T."/>
            <person name="Van de Peer Y."/>
            <person name="Wincker P."/>
        </authorList>
    </citation>
    <scope>NUCLEOTIDE SEQUENCE [LARGE SCALE GENOMIC DNA]</scope>
    <source>
        <strain evidence="3">Ec32 / CCAP1310/4</strain>
    </source>
</reference>
<evidence type="ECO:0000313" key="3">
    <source>
        <dbReference type="Proteomes" id="UP000002630"/>
    </source>
</evidence>
<dbReference type="EMBL" id="FN649748">
    <property type="protein sequence ID" value="CBJ28762.1"/>
    <property type="molecule type" value="Genomic_DNA"/>
</dbReference>
<protein>
    <submittedName>
        <fullName evidence="2">Uncharacterized protein</fullName>
    </submittedName>
</protein>
<dbReference type="Proteomes" id="UP000002630">
    <property type="component" value="Linkage Group LG23"/>
</dbReference>
<organism evidence="2 3">
    <name type="scientific">Ectocarpus siliculosus</name>
    <name type="common">Brown alga</name>
    <name type="synonym">Conferva siliculosa</name>
    <dbReference type="NCBI Taxonomy" id="2880"/>
    <lineage>
        <taxon>Eukaryota</taxon>
        <taxon>Sar</taxon>
        <taxon>Stramenopiles</taxon>
        <taxon>Ochrophyta</taxon>
        <taxon>PX clade</taxon>
        <taxon>Phaeophyceae</taxon>
        <taxon>Ectocarpales</taxon>
        <taxon>Ectocarpaceae</taxon>
        <taxon>Ectocarpus</taxon>
    </lineage>
</organism>
<dbReference type="InParanoid" id="D7FID8"/>